<keyword evidence="3" id="KW-1185">Reference proteome</keyword>
<evidence type="ECO:0000313" key="3">
    <source>
        <dbReference type="Proteomes" id="UP000008827"/>
    </source>
</evidence>
<dbReference type="Gramene" id="KRH22222">
    <property type="protein sequence ID" value="KRH22222"/>
    <property type="gene ID" value="GLYMA_13G286200"/>
</dbReference>
<dbReference type="EMBL" id="CM000846">
    <property type="protein sequence ID" value="KRH22222.1"/>
    <property type="molecule type" value="Genomic_DNA"/>
</dbReference>
<dbReference type="InParanoid" id="A0A0R0GVD3"/>
<organism evidence="1">
    <name type="scientific">Glycine max</name>
    <name type="common">Soybean</name>
    <name type="synonym">Glycine hispida</name>
    <dbReference type="NCBI Taxonomy" id="3847"/>
    <lineage>
        <taxon>Eukaryota</taxon>
        <taxon>Viridiplantae</taxon>
        <taxon>Streptophyta</taxon>
        <taxon>Embryophyta</taxon>
        <taxon>Tracheophyta</taxon>
        <taxon>Spermatophyta</taxon>
        <taxon>Magnoliopsida</taxon>
        <taxon>eudicotyledons</taxon>
        <taxon>Gunneridae</taxon>
        <taxon>Pentapetalae</taxon>
        <taxon>rosids</taxon>
        <taxon>fabids</taxon>
        <taxon>Fabales</taxon>
        <taxon>Fabaceae</taxon>
        <taxon>Papilionoideae</taxon>
        <taxon>50 kb inversion clade</taxon>
        <taxon>NPAAA clade</taxon>
        <taxon>indigoferoid/millettioid clade</taxon>
        <taxon>Phaseoleae</taxon>
        <taxon>Glycine</taxon>
        <taxon>Glycine subgen. Soja</taxon>
    </lineage>
</organism>
<dbReference type="Gramene" id="KRH22221">
    <property type="protein sequence ID" value="KRH22221"/>
    <property type="gene ID" value="GLYMA_13G286200"/>
</dbReference>
<gene>
    <name evidence="1" type="ORF">GLYMA_13G286200</name>
</gene>
<dbReference type="Proteomes" id="UP000008827">
    <property type="component" value="Chromosome 13"/>
</dbReference>
<reference evidence="2" key="2">
    <citation type="submission" date="2018-02" db="UniProtKB">
        <authorList>
            <consortium name="EnsemblPlants"/>
        </authorList>
    </citation>
    <scope>IDENTIFICATION</scope>
    <source>
        <strain evidence="2">Williams 82</strain>
    </source>
</reference>
<dbReference type="SMR" id="A0A0R0GVD3"/>
<evidence type="ECO:0000313" key="2">
    <source>
        <dbReference type="EnsemblPlants" id="KRH22221"/>
    </source>
</evidence>
<dbReference type="EnsemblPlants" id="KRH22221">
    <property type="protein sequence ID" value="KRH22221"/>
    <property type="gene ID" value="GLYMA_13G286200"/>
</dbReference>
<reference evidence="1 2" key="1">
    <citation type="journal article" date="2010" name="Nature">
        <title>Genome sequence of the palaeopolyploid soybean.</title>
        <authorList>
            <person name="Schmutz J."/>
            <person name="Cannon S.B."/>
            <person name="Schlueter J."/>
            <person name="Ma J."/>
            <person name="Mitros T."/>
            <person name="Nelson W."/>
            <person name="Hyten D.L."/>
            <person name="Song Q."/>
            <person name="Thelen J.J."/>
            <person name="Cheng J."/>
            <person name="Xu D."/>
            <person name="Hellsten U."/>
            <person name="May G.D."/>
            <person name="Yu Y."/>
            <person name="Sakurai T."/>
            <person name="Umezawa T."/>
            <person name="Bhattacharyya M.K."/>
            <person name="Sandhu D."/>
            <person name="Valliyodan B."/>
            <person name="Lindquist E."/>
            <person name="Peto M."/>
            <person name="Grant D."/>
            <person name="Shu S."/>
            <person name="Goodstein D."/>
            <person name="Barry K."/>
            <person name="Futrell-Griggs M."/>
            <person name="Abernathy B."/>
            <person name="Du J."/>
            <person name="Tian Z."/>
            <person name="Zhu L."/>
            <person name="Gill N."/>
            <person name="Joshi T."/>
            <person name="Libault M."/>
            <person name="Sethuraman A."/>
            <person name="Zhang X.-C."/>
            <person name="Shinozaki K."/>
            <person name="Nguyen H.T."/>
            <person name="Wing R.A."/>
            <person name="Cregan P."/>
            <person name="Specht J."/>
            <person name="Grimwood J."/>
            <person name="Rokhsar D."/>
            <person name="Stacey G."/>
            <person name="Shoemaker R.C."/>
            <person name="Jackson S.A."/>
        </authorList>
    </citation>
    <scope>NUCLEOTIDE SEQUENCE [LARGE SCALE GENOMIC DNA]</scope>
    <source>
        <strain evidence="2">cv. Williams 82</strain>
        <tissue evidence="1">Callus</tissue>
    </source>
</reference>
<dbReference type="EnsemblPlants" id="KRH22222">
    <property type="protein sequence ID" value="KRH22222"/>
    <property type="gene ID" value="GLYMA_13G286200"/>
</dbReference>
<proteinExistence type="predicted"/>
<dbReference type="EMBL" id="CM000846">
    <property type="protein sequence ID" value="KRH22221.1"/>
    <property type="molecule type" value="Genomic_DNA"/>
</dbReference>
<dbReference type="AlphaFoldDB" id="A0A0R0GVD3"/>
<evidence type="ECO:0000313" key="1">
    <source>
        <dbReference type="EMBL" id="KRH22221.1"/>
    </source>
</evidence>
<protein>
    <submittedName>
        <fullName evidence="1 2">Uncharacterized protein</fullName>
    </submittedName>
</protein>
<reference evidence="1" key="3">
    <citation type="submission" date="2018-07" db="EMBL/GenBank/DDBJ databases">
        <title>WGS assembly of Glycine max.</title>
        <authorList>
            <person name="Schmutz J."/>
            <person name="Cannon S."/>
            <person name="Schlueter J."/>
            <person name="Ma J."/>
            <person name="Mitros T."/>
            <person name="Nelson W."/>
            <person name="Hyten D."/>
            <person name="Song Q."/>
            <person name="Thelen J."/>
            <person name="Cheng J."/>
            <person name="Xu D."/>
            <person name="Hellsten U."/>
            <person name="May G."/>
            <person name="Yu Y."/>
            <person name="Sakurai T."/>
            <person name="Umezawa T."/>
            <person name="Bhattacharyya M."/>
            <person name="Sandhu D."/>
            <person name="Valliyodan B."/>
            <person name="Lindquist E."/>
            <person name="Peto M."/>
            <person name="Grant D."/>
            <person name="Shu S."/>
            <person name="Goodstein D."/>
            <person name="Barry K."/>
            <person name="Futrell-Griggs M."/>
            <person name="Abernathy B."/>
            <person name="Du J."/>
            <person name="Tian Z."/>
            <person name="Zhu L."/>
            <person name="Gill N."/>
            <person name="Joshi T."/>
            <person name="Libault M."/>
            <person name="Sethuraman A."/>
            <person name="Zhang X."/>
            <person name="Shinozaki K."/>
            <person name="Nguyen H."/>
            <person name="Wing R."/>
            <person name="Cregan P."/>
            <person name="Specht J."/>
            <person name="Grimwood J."/>
            <person name="Rokhsar D."/>
            <person name="Stacey G."/>
            <person name="Shoemaker R."/>
            <person name="Jackson S."/>
        </authorList>
    </citation>
    <scope>NUCLEOTIDE SEQUENCE</scope>
    <source>
        <tissue evidence="1">Callus</tissue>
    </source>
</reference>
<accession>A0A0R0GVD3</accession>
<name>A0A0R0GVD3_SOYBN</name>
<sequence>MLKGQSYFSTMSHNVGLQYDGAVSLYHNLLTIDSAYKHGELMLSCCRLLAYDKNEDKGLCHGDMF</sequence>